<protein>
    <recommendedName>
        <fullName evidence="3">Phage protein</fullName>
    </recommendedName>
</protein>
<organism evidence="1 2">
    <name type="scientific">Vibrio cholerae</name>
    <dbReference type="NCBI Taxonomy" id="666"/>
    <lineage>
        <taxon>Bacteria</taxon>
        <taxon>Pseudomonadati</taxon>
        <taxon>Pseudomonadota</taxon>
        <taxon>Gammaproteobacteria</taxon>
        <taxon>Vibrionales</taxon>
        <taxon>Vibrionaceae</taxon>
        <taxon>Vibrio</taxon>
    </lineage>
</organism>
<evidence type="ECO:0000313" key="1">
    <source>
        <dbReference type="EMBL" id="TXX67197.1"/>
    </source>
</evidence>
<name>A0ABD7SQU4_VIBCL</name>
<evidence type="ECO:0000313" key="2">
    <source>
        <dbReference type="Proteomes" id="UP000323819"/>
    </source>
</evidence>
<sequence length="180" mass="20961">MAKVFKTTAELYQIRHETLESWGDIFLICGKESVGVSVNSDYGNFGFDVSICGCEPKEFLTRISFDSCMNKLTEYKLYVPAPEQYPVEVKKCIIESRRNKALTKEEAREAWDDMLDTEHKEGDLYFMELMEHHLFNKVFGEYEHLPSAKKVDPRCQDFWDHVWVPFVAELKEELKASKAA</sequence>
<dbReference type="RefSeq" id="WP_148521330.1">
    <property type="nucleotide sequence ID" value="NZ_JBBBZX010000080.1"/>
</dbReference>
<accession>A0ABD7SQU4</accession>
<dbReference type="AlphaFoldDB" id="A0ABD7SQU4"/>
<dbReference type="InterPro" id="IPR058701">
    <property type="entry name" value="PhiTE_072-like"/>
</dbReference>
<dbReference type="Pfam" id="PF26211">
    <property type="entry name" value="Phage_phiTE_072"/>
    <property type="match status" value="1"/>
</dbReference>
<evidence type="ECO:0008006" key="3">
    <source>
        <dbReference type="Google" id="ProtNLM"/>
    </source>
</evidence>
<reference evidence="1 2" key="1">
    <citation type="submission" date="2019-06" db="EMBL/GenBank/DDBJ databases">
        <title>Vibrio cholerae phylogeny based on whole-genome sequencing reveals genetic diversity and population strucutre.</title>
        <authorList>
            <person name="Zhiqiu Y."/>
            <person name="Bin L."/>
            <person name="Lingyan J."/>
        </authorList>
    </citation>
    <scope>NUCLEOTIDE SEQUENCE [LARGE SCALE GENOMIC DNA]</scope>
    <source>
        <strain evidence="1 2">N2814</strain>
    </source>
</reference>
<gene>
    <name evidence="1" type="ORF">FXF03_01100</name>
</gene>
<proteinExistence type="predicted"/>
<comment type="caution">
    <text evidence="1">The sequence shown here is derived from an EMBL/GenBank/DDBJ whole genome shotgun (WGS) entry which is preliminary data.</text>
</comment>
<dbReference type="Proteomes" id="UP000323819">
    <property type="component" value="Unassembled WGS sequence"/>
</dbReference>
<dbReference type="EMBL" id="VSIJ01000005">
    <property type="protein sequence ID" value="TXX67197.1"/>
    <property type="molecule type" value="Genomic_DNA"/>
</dbReference>